<sequence length="404" mass="43422">MMREKRKNNNNGNKGPILALVLISALFSTLFVGSNAVADDNYVETKVCEWCDYDDAVALAKQDYLLPDCGWQGNGGSGTFASEASNSCQAAPKDVIVANPSTHRSYKFKVTATNQNNHGDTLQIEAQEQPLSLVEIELLQRLYEIHNDFYALAANTSLSHNTSNVSTLVGAPSAVQASNKGVATSTTTSSLDTCDAHPSNYFKSSAAGESVKREIRHYITQELGNKSWADFIEETDFTSLGFQFVQDSSVISVTWSHSNEKVYATVSYPSQTLGDNKLVFEVRLEGRSVINGESDLNLATILRLGGSRMDGFDLGEFFTNGSTTDFRAAALSECLIKNLTEMGSAEVITTGGGSDVGDGIPPDSSYPGTGGLGSSCAVRLTYEICITPKDEGTYCRDSSILVSC</sequence>
<keyword evidence="2" id="KW-1185">Reference proteome</keyword>
<evidence type="ECO:0000313" key="1">
    <source>
        <dbReference type="EMBL" id="AIF97573.1"/>
    </source>
</evidence>
<name>A0A075NVT2_9ALTE</name>
<evidence type="ECO:0000313" key="2">
    <source>
        <dbReference type="Proteomes" id="UP000056090"/>
    </source>
</evidence>
<dbReference type="EMBL" id="CP008849">
    <property type="protein sequence ID" value="AIF97573.1"/>
    <property type="molecule type" value="Genomic_DNA"/>
</dbReference>
<dbReference type="RefSeq" id="WP_044055741.1">
    <property type="nucleotide sequence ID" value="NZ_CBCSKJ010000006.1"/>
</dbReference>
<dbReference type="eggNOG" id="ENOG5033BQF">
    <property type="taxonomic scope" value="Bacteria"/>
</dbReference>
<reference evidence="1 2" key="1">
    <citation type="submission" date="2014-06" db="EMBL/GenBank/DDBJ databases">
        <title>Genomes of Alteromonas australica, a world apart.</title>
        <authorList>
            <person name="Gonzaga A."/>
            <person name="Lopez-Perez M."/>
            <person name="Rodriguez-Valera F."/>
        </authorList>
    </citation>
    <scope>NUCLEOTIDE SEQUENCE [LARGE SCALE GENOMIC DNA]</scope>
    <source>
        <strain evidence="1 2">H 17</strain>
    </source>
</reference>
<dbReference type="KEGG" id="aal:EP13_02040"/>
<organism evidence="1 2">
    <name type="scientific">Alteromonas australica</name>
    <dbReference type="NCBI Taxonomy" id="589873"/>
    <lineage>
        <taxon>Bacteria</taxon>
        <taxon>Pseudomonadati</taxon>
        <taxon>Pseudomonadota</taxon>
        <taxon>Gammaproteobacteria</taxon>
        <taxon>Alteromonadales</taxon>
        <taxon>Alteromonadaceae</taxon>
        <taxon>Alteromonas/Salinimonas group</taxon>
        <taxon>Alteromonas</taxon>
    </lineage>
</organism>
<gene>
    <name evidence="1" type="ORF">EP13_02040</name>
</gene>
<proteinExistence type="predicted"/>
<dbReference type="AlphaFoldDB" id="A0A075NVT2"/>
<protein>
    <submittedName>
        <fullName evidence="1">Uncharacterized protein</fullName>
    </submittedName>
</protein>
<dbReference type="Proteomes" id="UP000056090">
    <property type="component" value="Chromosome"/>
</dbReference>
<accession>A0A075NVT2</accession>